<comment type="caution">
    <text evidence="1">The sequence shown here is derived from an EMBL/GenBank/DDBJ whole genome shotgun (WGS) entry which is preliminary data.</text>
</comment>
<dbReference type="SUPFAM" id="SSF51735">
    <property type="entry name" value="NAD(P)-binding Rossmann-fold domains"/>
    <property type="match status" value="1"/>
</dbReference>
<name>A0A554XAF2_9BURK</name>
<dbReference type="EC" id="1.5.1.49" evidence="1"/>
<dbReference type="RefSeq" id="WP_082007563.1">
    <property type="nucleotide sequence ID" value="NZ_CP083911.1"/>
</dbReference>
<dbReference type="PIRSF" id="PIRSF001439">
    <property type="entry name" value="CryM"/>
    <property type="match status" value="1"/>
</dbReference>
<dbReference type="Pfam" id="PF02423">
    <property type="entry name" value="OCD_Mu_crystall"/>
    <property type="match status" value="1"/>
</dbReference>
<gene>
    <name evidence="1" type="primary">ocd</name>
    <name evidence="1" type="ORF">Ttaiw_00919</name>
</gene>
<accession>A0A554XAF2</accession>
<dbReference type="InterPro" id="IPR003462">
    <property type="entry name" value="ODC_Mu_crystall"/>
</dbReference>
<proteinExistence type="predicted"/>
<dbReference type="GO" id="GO:0005737">
    <property type="term" value="C:cytoplasm"/>
    <property type="evidence" value="ECO:0007669"/>
    <property type="project" value="TreeGrafter"/>
</dbReference>
<evidence type="ECO:0000313" key="2">
    <source>
        <dbReference type="Proteomes" id="UP000317763"/>
    </source>
</evidence>
<dbReference type="EMBL" id="VJOM01000007">
    <property type="protein sequence ID" value="TSE32811.1"/>
    <property type="molecule type" value="Genomic_DNA"/>
</dbReference>
<dbReference type="GO" id="GO:0016491">
    <property type="term" value="F:oxidoreductase activity"/>
    <property type="evidence" value="ECO:0007669"/>
    <property type="project" value="UniProtKB-KW"/>
</dbReference>
<dbReference type="OrthoDB" id="5293744at2"/>
<dbReference type="InterPro" id="IPR023401">
    <property type="entry name" value="ODC_N"/>
</dbReference>
<dbReference type="STRING" id="307486.GCA_000807215_01362"/>
<keyword evidence="2" id="KW-1185">Reference proteome</keyword>
<dbReference type="NCBIfam" id="NF005603">
    <property type="entry name" value="PRK07340.1"/>
    <property type="match status" value="1"/>
</dbReference>
<protein>
    <submittedName>
        <fullName evidence="1">Delta(1)-pyrroline-2-carboxylate reductase 1</fullName>
        <ecNumber evidence="1">1.5.1.49</ecNumber>
    </submittedName>
</protein>
<dbReference type="InterPro" id="IPR036291">
    <property type="entry name" value="NAD(P)-bd_dom_sf"/>
</dbReference>
<dbReference type="PANTHER" id="PTHR13812">
    <property type="entry name" value="KETIMINE REDUCTASE MU-CRYSTALLIN"/>
    <property type="match status" value="1"/>
</dbReference>
<dbReference type="Gene3D" id="3.30.1780.10">
    <property type="entry name" value="ornithine cyclodeaminase, domain 1"/>
    <property type="match status" value="1"/>
</dbReference>
<organism evidence="1 2">
    <name type="scientific">Tepidimonas taiwanensis</name>
    <dbReference type="NCBI Taxonomy" id="307486"/>
    <lineage>
        <taxon>Bacteria</taxon>
        <taxon>Pseudomonadati</taxon>
        <taxon>Pseudomonadota</taxon>
        <taxon>Betaproteobacteria</taxon>
        <taxon>Burkholderiales</taxon>
        <taxon>Tepidimonas</taxon>
    </lineage>
</organism>
<sequence>MTITAPATQTPVPPPPVAGTFVLDAAATAAALPYPALADAIEALMRDDTVVVPPRLVQPLPGGGSLFVMPTADATLAITKLITFVADNPARGLPAIQGDIVVFDARDGRRLGLLDGPTVTARRTAAVSLLAARRLAHRRDGPLLIVGAGVQGRAHLEAFAAGLGVRAVRVASRSRASADALVRHAQALGLDAQRVDDADAALADCPLVVSCTSAQAVALRARPRADAFVAAVGAFTPRMVEWAPDVCRHLAATGTLVVDTRDADHEAGDLLQAGLDVTALPTLADVVRDTPAWRRARRDDGPVLFKSCGWAGWDLAAARCVLGGPTA</sequence>
<keyword evidence="1" id="KW-0560">Oxidoreductase</keyword>
<evidence type="ECO:0000313" key="1">
    <source>
        <dbReference type="EMBL" id="TSE32811.1"/>
    </source>
</evidence>
<dbReference type="AlphaFoldDB" id="A0A554XAF2"/>
<dbReference type="Gene3D" id="3.40.50.720">
    <property type="entry name" value="NAD(P)-binding Rossmann-like Domain"/>
    <property type="match status" value="1"/>
</dbReference>
<dbReference type="Proteomes" id="UP000317763">
    <property type="component" value="Unassembled WGS sequence"/>
</dbReference>
<dbReference type="PANTHER" id="PTHR13812:SF19">
    <property type="entry name" value="KETIMINE REDUCTASE MU-CRYSTALLIN"/>
    <property type="match status" value="1"/>
</dbReference>
<reference evidence="1 2" key="1">
    <citation type="submission" date="2019-07" db="EMBL/GenBank/DDBJ databases">
        <title>Tepidimonas taiwanensis I1-1 draft genome.</title>
        <authorList>
            <person name="Da Costa M.S."/>
            <person name="Froufe H.J.C."/>
            <person name="Egas C."/>
            <person name="Albuquerque L."/>
        </authorList>
    </citation>
    <scope>NUCLEOTIDE SEQUENCE [LARGE SCALE GENOMIC DNA]</scope>
    <source>
        <strain evidence="1 2">I1-1</strain>
    </source>
</reference>